<gene>
    <name evidence="4" type="ORF">BR63_01480</name>
</gene>
<evidence type="ECO:0000259" key="3">
    <source>
        <dbReference type="PROSITE" id="PS51186"/>
    </source>
</evidence>
<dbReference type="NCBIfam" id="NF005840">
    <property type="entry name" value="PRK07757.1"/>
    <property type="match status" value="1"/>
</dbReference>
<proteinExistence type="predicted"/>
<dbReference type="PROSITE" id="PS51186">
    <property type="entry name" value="GNAT"/>
    <property type="match status" value="1"/>
</dbReference>
<evidence type="ECO:0000256" key="1">
    <source>
        <dbReference type="ARBA" id="ARBA00022679"/>
    </source>
</evidence>
<sequence length="153" mass="17424">MILRKAKLSDVEDMLNLVNKYAETGLMLPRSRNTLYEHIRDFVVVEKDEQIVGTGALHIVWGDLAEIRALAVAPGYTKQGIGKQMVVYFLQEARELGIPKVFALTYQPDFFAKCGFVIVNKESMPQKVWKECINCPKFPNCDEICMEINLDLP</sequence>
<dbReference type="KEGG" id="tfr:BR63_01480"/>
<organism evidence="4 5">
    <name type="scientific">Thermanaerosceptrum fracticalcis</name>
    <dbReference type="NCBI Taxonomy" id="1712410"/>
    <lineage>
        <taxon>Bacteria</taxon>
        <taxon>Bacillati</taxon>
        <taxon>Bacillota</taxon>
        <taxon>Clostridia</taxon>
        <taxon>Eubacteriales</taxon>
        <taxon>Peptococcaceae</taxon>
        <taxon>Thermanaerosceptrum</taxon>
    </lineage>
</organism>
<dbReference type="SUPFAM" id="SSF55729">
    <property type="entry name" value="Acyl-CoA N-acyltransferases (Nat)"/>
    <property type="match status" value="1"/>
</dbReference>
<dbReference type="Pfam" id="PF00583">
    <property type="entry name" value="Acetyltransf_1"/>
    <property type="match status" value="1"/>
</dbReference>
<dbReference type="AlphaFoldDB" id="A0A7G6DZ52"/>
<dbReference type="GO" id="GO:0005737">
    <property type="term" value="C:cytoplasm"/>
    <property type="evidence" value="ECO:0007669"/>
    <property type="project" value="InterPro"/>
</dbReference>
<dbReference type="EMBL" id="CP045798">
    <property type="protein sequence ID" value="QNB45106.1"/>
    <property type="molecule type" value="Genomic_DNA"/>
</dbReference>
<dbReference type="Proteomes" id="UP000515847">
    <property type="component" value="Chromosome"/>
</dbReference>
<dbReference type="CDD" id="cd04301">
    <property type="entry name" value="NAT_SF"/>
    <property type="match status" value="1"/>
</dbReference>
<dbReference type="InterPro" id="IPR016181">
    <property type="entry name" value="Acyl_CoA_acyltransferase"/>
</dbReference>
<dbReference type="OrthoDB" id="9793138at2"/>
<keyword evidence="1 4" id="KW-0808">Transferase</keyword>
<dbReference type="GO" id="GO:0004042">
    <property type="term" value="F:L-glutamate N-acetyltransferase activity"/>
    <property type="evidence" value="ECO:0007669"/>
    <property type="project" value="InterPro"/>
</dbReference>
<dbReference type="PANTHER" id="PTHR30602">
    <property type="entry name" value="AMINO-ACID ACETYLTRANSFERASE"/>
    <property type="match status" value="1"/>
</dbReference>
<name>A0A7G6DZ52_THEFR</name>
<evidence type="ECO:0000313" key="4">
    <source>
        <dbReference type="EMBL" id="QNB45106.1"/>
    </source>
</evidence>
<feature type="domain" description="N-acetyltransferase" evidence="3">
    <location>
        <begin position="1"/>
        <end position="151"/>
    </location>
</feature>
<dbReference type="PANTHER" id="PTHR30602:SF12">
    <property type="entry name" value="AMINO-ACID ACETYLTRANSFERASE NAGS1, CHLOROPLASTIC-RELATED"/>
    <property type="match status" value="1"/>
</dbReference>
<dbReference type="InterPro" id="IPR000182">
    <property type="entry name" value="GNAT_dom"/>
</dbReference>
<accession>A0A7G6DZ52</accession>
<keyword evidence="5" id="KW-1185">Reference proteome</keyword>
<dbReference type="RefSeq" id="WP_034423299.1">
    <property type="nucleotide sequence ID" value="NZ_CP045798.1"/>
</dbReference>
<dbReference type="GO" id="GO:0006526">
    <property type="term" value="P:L-arginine biosynthetic process"/>
    <property type="evidence" value="ECO:0007669"/>
    <property type="project" value="InterPro"/>
</dbReference>
<evidence type="ECO:0000313" key="5">
    <source>
        <dbReference type="Proteomes" id="UP000515847"/>
    </source>
</evidence>
<evidence type="ECO:0000256" key="2">
    <source>
        <dbReference type="ARBA" id="ARBA00023315"/>
    </source>
</evidence>
<dbReference type="Gene3D" id="3.40.630.30">
    <property type="match status" value="1"/>
</dbReference>
<keyword evidence="2" id="KW-0012">Acyltransferase</keyword>
<protein>
    <submittedName>
        <fullName evidence="4">N-acetyltransferase</fullName>
    </submittedName>
</protein>
<dbReference type="InterPro" id="IPR010167">
    <property type="entry name" value="NH2A_AcTrfase"/>
</dbReference>
<reference evidence="4 5" key="1">
    <citation type="journal article" date="2019" name="Front. Microbiol.">
        <title>Thermoanaerosceptrum fracticalcis gen. nov. sp. nov., a Novel Fumarate-Fermenting Microorganism From a Deep Fractured Carbonate Aquifer of the US Great Basin.</title>
        <authorList>
            <person name="Hamilton-Brehm S.D."/>
            <person name="Stewart L.E."/>
            <person name="Zavarin M."/>
            <person name="Caldwell M."/>
            <person name="Lawson P.A."/>
            <person name="Onstott T.C."/>
            <person name="Grzymski J."/>
            <person name="Neveux I."/>
            <person name="Lollar B.S."/>
            <person name="Russell C.E."/>
            <person name="Moser D.P."/>
        </authorList>
    </citation>
    <scope>NUCLEOTIDE SEQUENCE [LARGE SCALE GENOMIC DNA]</scope>
    <source>
        <strain evidence="4 5">DRI-13</strain>
    </source>
</reference>